<feature type="compositionally biased region" description="Low complexity" evidence="1">
    <location>
        <begin position="113"/>
        <end position="149"/>
    </location>
</feature>
<accession>A0A182MD83</accession>
<feature type="region of interest" description="Disordered" evidence="1">
    <location>
        <begin position="50"/>
        <end position="270"/>
    </location>
</feature>
<dbReference type="AlphaFoldDB" id="A0A182MD83"/>
<reference evidence="3" key="1">
    <citation type="submission" date="2013-09" db="EMBL/GenBank/DDBJ databases">
        <title>The Genome Sequence of Anopheles culicifacies species A.</title>
        <authorList>
            <consortium name="The Broad Institute Genomics Platform"/>
            <person name="Neafsey D.E."/>
            <person name="Besansky N."/>
            <person name="Howell P."/>
            <person name="Walton C."/>
            <person name="Young S.K."/>
            <person name="Zeng Q."/>
            <person name="Gargeya S."/>
            <person name="Fitzgerald M."/>
            <person name="Haas B."/>
            <person name="Abouelleil A."/>
            <person name="Allen A.W."/>
            <person name="Alvarado L."/>
            <person name="Arachchi H.M."/>
            <person name="Berlin A.M."/>
            <person name="Chapman S.B."/>
            <person name="Gainer-Dewar J."/>
            <person name="Goldberg J."/>
            <person name="Griggs A."/>
            <person name="Gujja S."/>
            <person name="Hansen M."/>
            <person name="Howarth C."/>
            <person name="Imamovic A."/>
            <person name="Ireland A."/>
            <person name="Larimer J."/>
            <person name="McCowan C."/>
            <person name="Murphy C."/>
            <person name="Pearson M."/>
            <person name="Poon T.W."/>
            <person name="Priest M."/>
            <person name="Roberts A."/>
            <person name="Saif S."/>
            <person name="Shea T."/>
            <person name="Sisk P."/>
            <person name="Sykes S."/>
            <person name="Wortman J."/>
            <person name="Nusbaum C."/>
            <person name="Birren B."/>
        </authorList>
    </citation>
    <scope>NUCLEOTIDE SEQUENCE [LARGE SCALE GENOMIC DNA]</scope>
    <source>
        <strain evidence="3">A-37</strain>
    </source>
</reference>
<feature type="compositionally biased region" description="Low complexity" evidence="1">
    <location>
        <begin position="187"/>
        <end position="210"/>
    </location>
</feature>
<evidence type="ECO:0000313" key="3">
    <source>
        <dbReference type="Proteomes" id="UP000075883"/>
    </source>
</evidence>
<name>A0A182MD83_9DIPT</name>
<sequence length="270" mass="28396">MAYVVTFTSPKADEHLAELMPIFEQLRAQGNLPCTYPLHVTSSGTAFIRGGSRSTPLSPHAPHCHPSTHWVRERSAKSISMSRPSRSSLSASTPDSLSDNESGIGTPGRFQTPSRKSSVPVSRSQMTPGGSRANSRPSSRPASRAGSKPPSRHGSTLSLDSTDDATPSRIPTRRLTQTSTPRPSRLSVGSVSGRTGATTTTTNGVSSRTASGAASPAPTRKTSGASTPSGMQTPRRTSVEPGTPGTVPQRPESRNSRGTTPSEKRAPFRL</sequence>
<evidence type="ECO:0000313" key="2">
    <source>
        <dbReference type="EnsemblMetazoa" id="ACUA015442-PA"/>
    </source>
</evidence>
<dbReference type="Proteomes" id="UP000075883">
    <property type="component" value="Unassembled WGS sequence"/>
</dbReference>
<evidence type="ECO:0000256" key="1">
    <source>
        <dbReference type="SAM" id="MobiDB-lite"/>
    </source>
</evidence>
<feature type="compositionally biased region" description="Low complexity" evidence="1">
    <location>
        <begin position="77"/>
        <end position="99"/>
    </location>
</feature>
<organism evidence="2 3">
    <name type="scientific">Anopheles culicifacies</name>
    <dbReference type="NCBI Taxonomy" id="139723"/>
    <lineage>
        <taxon>Eukaryota</taxon>
        <taxon>Metazoa</taxon>
        <taxon>Ecdysozoa</taxon>
        <taxon>Arthropoda</taxon>
        <taxon>Hexapoda</taxon>
        <taxon>Insecta</taxon>
        <taxon>Pterygota</taxon>
        <taxon>Neoptera</taxon>
        <taxon>Endopterygota</taxon>
        <taxon>Diptera</taxon>
        <taxon>Nematocera</taxon>
        <taxon>Culicoidea</taxon>
        <taxon>Culicidae</taxon>
        <taxon>Anophelinae</taxon>
        <taxon>Anopheles</taxon>
        <taxon>culicifacies species complex</taxon>
    </lineage>
</organism>
<dbReference type="EMBL" id="AXCM01012651">
    <property type="status" value="NOT_ANNOTATED_CDS"/>
    <property type="molecule type" value="Genomic_DNA"/>
</dbReference>
<reference evidence="2" key="2">
    <citation type="submission" date="2020-05" db="UniProtKB">
        <authorList>
            <consortium name="EnsemblMetazoa"/>
        </authorList>
    </citation>
    <scope>IDENTIFICATION</scope>
    <source>
        <strain evidence="2">A-37</strain>
    </source>
</reference>
<dbReference type="EnsemblMetazoa" id="ACUA015442-RA">
    <property type="protein sequence ID" value="ACUA015442-PA"/>
    <property type="gene ID" value="ACUA015442"/>
</dbReference>
<proteinExistence type="predicted"/>
<dbReference type="VEuPathDB" id="VectorBase:ACUA015442"/>
<keyword evidence="3" id="KW-1185">Reference proteome</keyword>
<dbReference type="STRING" id="139723.A0A182MD83"/>
<feature type="compositionally biased region" description="Polar residues" evidence="1">
    <location>
        <begin position="220"/>
        <end position="236"/>
    </location>
</feature>
<protein>
    <submittedName>
        <fullName evidence="2">Uncharacterized protein</fullName>
    </submittedName>
</protein>